<evidence type="ECO:0000313" key="2">
    <source>
        <dbReference type="Proteomes" id="UP000053864"/>
    </source>
</evidence>
<reference evidence="1 2" key="1">
    <citation type="submission" date="2013-11" db="EMBL/GenBank/DDBJ databases">
        <title>The Genome Sequence of Phytophthora parasitica CJ05E6.</title>
        <authorList>
            <consortium name="The Broad Institute Genomics Platform"/>
            <person name="Russ C."/>
            <person name="Tyler B."/>
            <person name="Panabieres F."/>
            <person name="Shan W."/>
            <person name="Tripathy S."/>
            <person name="Grunwald N."/>
            <person name="Machado M."/>
            <person name="Johnson C.S."/>
            <person name="Arredondo F."/>
            <person name="Hong C."/>
            <person name="Coffey M."/>
            <person name="Young S.K."/>
            <person name="Zeng Q."/>
            <person name="Gargeya S."/>
            <person name="Fitzgerald M."/>
            <person name="Abouelleil A."/>
            <person name="Alvarado L."/>
            <person name="Chapman S.B."/>
            <person name="Gainer-Dewar J."/>
            <person name="Goldberg J."/>
            <person name="Griggs A."/>
            <person name="Gujja S."/>
            <person name="Hansen M."/>
            <person name="Howarth C."/>
            <person name="Imamovic A."/>
            <person name="Ireland A."/>
            <person name="Larimer J."/>
            <person name="McCowan C."/>
            <person name="Murphy C."/>
            <person name="Pearson M."/>
            <person name="Poon T.W."/>
            <person name="Priest M."/>
            <person name="Roberts A."/>
            <person name="Saif S."/>
            <person name="Shea T."/>
            <person name="Sykes S."/>
            <person name="Wortman J."/>
            <person name="Nusbaum C."/>
            <person name="Birren B."/>
        </authorList>
    </citation>
    <scope>NUCLEOTIDE SEQUENCE [LARGE SCALE GENOMIC DNA]</scope>
    <source>
        <strain evidence="1 2">CJ05E6</strain>
    </source>
</reference>
<dbReference type="Proteomes" id="UP000053864">
    <property type="component" value="Unassembled WGS sequence"/>
</dbReference>
<name>W2JBU1_PHYNI</name>
<dbReference type="AlphaFoldDB" id="W2JBU1"/>
<protein>
    <submittedName>
        <fullName evidence="1">Uncharacterized protein</fullName>
    </submittedName>
</protein>
<dbReference type="EMBL" id="KI672075">
    <property type="protein sequence ID" value="ETL43869.1"/>
    <property type="molecule type" value="Genomic_DNA"/>
</dbReference>
<evidence type="ECO:0000313" key="1">
    <source>
        <dbReference type="EMBL" id="ETL43869.1"/>
    </source>
</evidence>
<organism evidence="1 2">
    <name type="scientific">Phytophthora nicotianae</name>
    <name type="common">Potato buckeye rot agent</name>
    <name type="synonym">Phytophthora parasitica</name>
    <dbReference type="NCBI Taxonomy" id="4792"/>
    <lineage>
        <taxon>Eukaryota</taxon>
        <taxon>Sar</taxon>
        <taxon>Stramenopiles</taxon>
        <taxon>Oomycota</taxon>
        <taxon>Peronosporomycetes</taxon>
        <taxon>Peronosporales</taxon>
        <taxon>Peronosporaceae</taxon>
        <taxon>Phytophthora</taxon>
    </lineage>
</organism>
<sequence length="46" mass="5280">MGITTRRSTLNTNPQEARRSPIFRRNTVKCKLKDLTSIVQARSYGN</sequence>
<accession>W2JBU1</accession>
<gene>
    <name evidence="1" type="ORF">L916_05721</name>
</gene>
<proteinExistence type="predicted"/>